<dbReference type="CDD" id="cd06464">
    <property type="entry name" value="ACD_sHsps-like"/>
    <property type="match status" value="1"/>
</dbReference>
<dbReference type="SUPFAM" id="SSF49764">
    <property type="entry name" value="HSP20-like chaperones"/>
    <property type="match status" value="1"/>
</dbReference>
<keyword evidence="5" id="KW-1185">Reference proteome</keyword>
<dbReference type="AlphaFoldDB" id="A0A5K7YG11"/>
<name>A0A5K7YG11_9BACT</name>
<proteinExistence type="inferred from homology"/>
<dbReference type="EMBL" id="AP021874">
    <property type="protein sequence ID" value="BBO68492.1"/>
    <property type="molecule type" value="Genomic_DNA"/>
</dbReference>
<dbReference type="Pfam" id="PF00011">
    <property type="entry name" value="HSP20"/>
    <property type="match status" value="1"/>
</dbReference>
<dbReference type="Proteomes" id="UP000427906">
    <property type="component" value="Chromosome"/>
</dbReference>
<reference evidence="4 5" key="1">
    <citation type="submission" date="2019-11" db="EMBL/GenBank/DDBJ databases">
        <title>Comparative genomics of hydrocarbon-degrading Desulfosarcina strains.</title>
        <authorList>
            <person name="Watanabe M."/>
            <person name="Kojima H."/>
            <person name="Fukui M."/>
        </authorList>
    </citation>
    <scope>NUCLEOTIDE SEQUENCE [LARGE SCALE GENOMIC DNA]</scope>
    <source>
        <strain evidence="4 5">PL12</strain>
    </source>
</reference>
<evidence type="ECO:0000313" key="4">
    <source>
        <dbReference type="EMBL" id="BBO68492.1"/>
    </source>
</evidence>
<dbReference type="PROSITE" id="PS01031">
    <property type="entry name" value="SHSP"/>
    <property type="match status" value="1"/>
</dbReference>
<dbReference type="InterPro" id="IPR008978">
    <property type="entry name" value="HSP20-like_chaperone"/>
</dbReference>
<gene>
    <name evidence="4" type="ORF">DSCA_24220</name>
</gene>
<dbReference type="RefSeq" id="WP_155316648.1">
    <property type="nucleotide sequence ID" value="NZ_AP021874.1"/>
</dbReference>
<protein>
    <submittedName>
        <fullName evidence="4">Heat-shock protein Hsp20</fullName>
    </submittedName>
</protein>
<sequence length="152" mass="16653">MIYRTLFGAPGQRFGAPYTDLDGVRRQMERLFDAFGDRQSGRVGAGVYPAVNITEDAEAFYVSAELPGVKSADLDLNVTANQLSLAGERKISEEDADARYHRREREAGRFSRAIALPGDIDPENVKARLADGVLTVTIAKAEKAKPRQIAVQ</sequence>
<evidence type="ECO:0000256" key="2">
    <source>
        <dbReference type="RuleBase" id="RU003616"/>
    </source>
</evidence>
<evidence type="ECO:0000256" key="1">
    <source>
        <dbReference type="PROSITE-ProRule" id="PRU00285"/>
    </source>
</evidence>
<feature type="domain" description="SHSP" evidence="3">
    <location>
        <begin position="42"/>
        <end position="152"/>
    </location>
</feature>
<evidence type="ECO:0000313" key="5">
    <source>
        <dbReference type="Proteomes" id="UP000427906"/>
    </source>
</evidence>
<comment type="similarity">
    <text evidence="1 2">Belongs to the small heat shock protein (HSP20) family.</text>
</comment>
<dbReference type="Gene3D" id="2.60.40.790">
    <property type="match status" value="1"/>
</dbReference>
<dbReference type="PANTHER" id="PTHR11527">
    <property type="entry name" value="HEAT-SHOCK PROTEIN 20 FAMILY MEMBER"/>
    <property type="match status" value="1"/>
</dbReference>
<organism evidence="4 5">
    <name type="scientific">Desulfosarcina alkanivorans</name>
    <dbReference type="NCBI Taxonomy" id="571177"/>
    <lineage>
        <taxon>Bacteria</taxon>
        <taxon>Pseudomonadati</taxon>
        <taxon>Thermodesulfobacteriota</taxon>
        <taxon>Desulfobacteria</taxon>
        <taxon>Desulfobacterales</taxon>
        <taxon>Desulfosarcinaceae</taxon>
        <taxon>Desulfosarcina</taxon>
    </lineage>
</organism>
<dbReference type="OrthoDB" id="189458at2"/>
<dbReference type="InterPro" id="IPR031107">
    <property type="entry name" value="Small_HSP"/>
</dbReference>
<dbReference type="InterPro" id="IPR002068">
    <property type="entry name" value="A-crystallin/Hsp20_dom"/>
</dbReference>
<dbReference type="KEGG" id="dalk:DSCA_24220"/>
<accession>A0A5K7YG11</accession>
<evidence type="ECO:0000259" key="3">
    <source>
        <dbReference type="PROSITE" id="PS01031"/>
    </source>
</evidence>